<comment type="catalytic activity">
    <reaction evidence="15">
        <text>(2R,3R)-2,3-dihydroxy-3-methylpentanoate = (S)-3-methyl-2-oxopentanoate + H2O</text>
        <dbReference type="Rhea" id="RHEA:27694"/>
        <dbReference type="ChEBI" id="CHEBI:15377"/>
        <dbReference type="ChEBI" id="CHEBI:35146"/>
        <dbReference type="ChEBI" id="CHEBI:49258"/>
        <dbReference type="EC" id="4.2.1.9"/>
    </reaction>
</comment>
<dbReference type="Proteomes" id="UP000019460">
    <property type="component" value="Unassembled WGS sequence"/>
</dbReference>
<evidence type="ECO:0000256" key="1">
    <source>
        <dbReference type="ARBA" id="ARBA00001946"/>
    </source>
</evidence>
<gene>
    <name evidence="15" type="primary">ilvD</name>
    <name evidence="18" type="ORF">D779_1969</name>
</gene>
<proteinExistence type="inferred from homology"/>
<dbReference type="PANTHER" id="PTHR43661:SF3">
    <property type="entry name" value="D-XYLONATE DEHYDRATASE YAGF-RELATED"/>
    <property type="match status" value="1"/>
</dbReference>
<evidence type="ECO:0000256" key="7">
    <source>
        <dbReference type="ARBA" id="ARBA00023004"/>
    </source>
</evidence>
<sequence>MAGARALWRATGMKDADFEKPIIAVVNSFTQFVPGHVHLKDLGQLVAREIEAAGGVAKEFNTIAIDDGIAMGHEGMLYSLPSREIIADSVEYMVNAHCADAMVCISNCDKITPGMLMASLRLDIPTVFVSGGPMEAGKIISPNDEQHLDLIDAMIAAANPKESDDSVAQLERSACPTCGSCSGMFTANSMNCLTEALGLSLPGNGSLLATHAARKDLFLEAGRLIVALAKRYYEDDDASVLPRAIATFEAFENAMSLDIAMGGSTNTVLHLLAAAREGEVPFTMADIDRLSRKVPNLCKVAPATQKYHMEDVHRAGGVIGILGELDRAGLLHRDCGTIHAPSVGEAIDTWDIAKTDSQQAKERFLAAPGGVPTQEAFSQNARWETPDLDRESGCIRDLEHAYSRDGGLAVLFGNLAEDGCIVKTAGVDAEILTFAGPARICESQEEAVDAILSDRIQPGDIVLIRYEGPKGGPGMQEMLYPTSYLKSKGLGKQCALITDGRFSGGTSGLSIGHASPEAAQGGTIGLVEEGDRIEIDIPNRRIHLAVSDEIIAQRRSAMEVKGKDAWKPAKRQRSVSSALKAYAAMTTSAAHGAVRDISQLQ</sequence>
<evidence type="ECO:0000313" key="19">
    <source>
        <dbReference type="Proteomes" id="UP000019460"/>
    </source>
</evidence>
<dbReference type="GO" id="GO:0005829">
    <property type="term" value="C:cytosol"/>
    <property type="evidence" value="ECO:0007669"/>
    <property type="project" value="TreeGrafter"/>
</dbReference>
<evidence type="ECO:0000256" key="5">
    <source>
        <dbReference type="ARBA" id="ARBA00022723"/>
    </source>
</evidence>
<evidence type="ECO:0000256" key="9">
    <source>
        <dbReference type="ARBA" id="ARBA00023239"/>
    </source>
</evidence>
<evidence type="ECO:0000256" key="13">
    <source>
        <dbReference type="ARBA" id="ARBA00029437"/>
    </source>
</evidence>
<feature type="domain" description="Dihydroxy-acid/6-phosphogluconate dehydratase C-terminal" evidence="17">
    <location>
        <begin position="394"/>
        <end position="593"/>
    </location>
</feature>
<evidence type="ECO:0000256" key="12">
    <source>
        <dbReference type="ARBA" id="ARBA00029436"/>
    </source>
</evidence>
<dbReference type="PANTHER" id="PTHR43661">
    <property type="entry name" value="D-XYLONATE DEHYDRATASE"/>
    <property type="match status" value="1"/>
</dbReference>
<keyword evidence="3 15" id="KW-0028">Amino-acid biosynthesis</keyword>
<keyword evidence="6 15" id="KW-0460">Magnesium</keyword>
<keyword evidence="19" id="KW-1185">Reference proteome</keyword>
<dbReference type="GO" id="GO:0004160">
    <property type="term" value="F:dihydroxy-acid dehydratase activity"/>
    <property type="evidence" value="ECO:0007669"/>
    <property type="project" value="UniProtKB-UniRule"/>
</dbReference>
<comment type="cofactor">
    <cofactor evidence="15">
        <name>[2Fe-2S] cluster</name>
        <dbReference type="ChEBI" id="CHEBI:190135"/>
    </cofactor>
    <text evidence="15">Binds 1 [2Fe-2S] cluster per subunit. This cluster acts as a Lewis acid cofactor.</text>
</comment>
<dbReference type="FunFam" id="3.50.30.80:FF:000001">
    <property type="entry name" value="Dihydroxy-acid dehydratase"/>
    <property type="match status" value="1"/>
</dbReference>
<evidence type="ECO:0000256" key="14">
    <source>
        <dbReference type="ARBA" id="ARBA00029490"/>
    </source>
</evidence>
<dbReference type="NCBIfam" id="NF009103">
    <property type="entry name" value="PRK12448.1"/>
    <property type="match status" value="1"/>
</dbReference>
<feature type="domain" description="Dihydroxy-acid/6-phosphogluconate dehydratase N-terminal" evidence="16">
    <location>
        <begin position="20"/>
        <end position="345"/>
    </location>
</feature>
<name>W9VX57_9GAMM</name>
<comment type="pathway">
    <text evidence="12 15">Amino-acid biosynthesis; L-valine biosynthesis; L-valine from pyruvate: step 3/4.</text>
</comment>
<dbReference type="InterPro" id="IPR000581">
    <property type="entry name" value="ILV_EDD_N"/>
</dbReference>
<dbReference type="GO" id="GO:0000287">
    <property type="term" value="F:magnesium ion binding"/>
    <property type="evidence" value="ECO:0007669"/>
    <property type="project" value="UniProtKB-UniRule"/>
</dbReference>
<feature type="binding site" description="via carbamate group" evidence="15">
    <location>
        <position position="110"/>
    </location>
    <ligand>
        <name>Mg(2+)</name>
        <dbReference type="ChEBI" id="CHEBI:18420"/>
    </ligand>
</feature>
<feature type="binding site" evidence="15">
    <location>
        <position position="67"/>
    </location>
    <ligand>
        <name>Mg(2+)</name>
        <dbReference type="ChEBI" id="CHEBI:18420"/>
    </ligand>
</feature>
<evidence type="ECO:0000256" key="2">
    <source>
        <dbReference type="ARBA" id="ARBA00006486"/>
    </source>
</evidence>
<dbReference type="eggNOG" id="COG0129">
    <property type="taxonomic scope" value="Bacteria"/>
</dbReference>
<dbReference type="Pfam" id="PF00920">
    <property type="entry name" value="ILVD_EDD_N"/>
    <property type="match status" value="1"/>
</dbReference>
<evidence type="ECO:0000256" key="3">
    <source>
        <dbReference type="ARBA" id="ARBA00022605"/>
    </source>
</evidence>
<evidence type="ECO:0000256" key="8">
    <source>
        <dbReference type="ARBA" id="ARBA00023014"/>
    </source>
</evidence>
<feature type="active site" description="Proton acceptor" evidence="15">
    <location>
        <position position="503"/>
    </location>
</feature>
<keyword evidence="5 15" id="KW-0479">Metal-binding</keyword>
<evidence type="ECO:0000259" key="16">
    <source>
        <dbReference type="Pfam" id="PF00920"/>
    </source>
</evidence>
<comment type="similarity">
    <text evidence="2 15">Belongs to the IlvD/Edd family.</text>
</comment>
<dbReference type="GO" id="GO:0009097">
    <property type="term" value="P:isoleucine biosynthetic process"/>
    <property type="evidence" value="ECO:0007669"/>
    <property type="project" value="UniProtKB-UniRule"/>
</dbReference>
<evidence type="ECO:0000313" key="18">
    <source>
        <dbReference type="EMBL" id="EXJ15005.1"/>
    </source>
</evidence>
<feature type="binding site" evidence="15">
    <location>
        <position position="477"/>
    </location>
    <ligand>
        <name>Mg(2+)</name>
        <dbReference type="ChEBI" id="CHEBI:18420"/>
    </ligand>
</feature>
<organism evidence="18 19">
    <name type="scientific">Imhoffiella purpurea</name>
    <dbReference type="NCBI Taxonomy" id="1249627"/>
    <lineage>
        <taxon>Bacteria</taxon>
        <taxon>Pseudomonadati</taxon>
        <taxon>Pseudomonadota</taxon>
        <taxon>Gammaproteobacteria</taxon>
        <taxon>Chromatiales</taxon>
        <taxon>Chromatiaceae</taxon>
        <taxon>Imhoffiella</taxon>
    </lineage>
</organism>
<evidence type="ECO:0000256" key="4">
    <source>
        <dbReference type="ARBA" id="ARBA00022714"/>
    </source>
</evidence>
<dbReference type="AlphaFoldDB" id="W9VX57"/>
<evidence type="ECO:0000256" key="6">
    <source>
        <dbReference type="ARBA" id="ARBA00022842"/>
    </source>
</evidence>
<dbReference type="PROSITE" id="PS00887">
    <property type="entry name" value="ILVD_EDD_2"/>
    <property type="match status" value="1"/>
</dbReference>
<dbReference type="Pfam" id="PF24877">
    <property type="entry name" value="ILV_EDD_C"/>
    <property type="match status" value="1"/>
</dbReference>
<dbReference type="EC" id="4.2.1.9" evidence="14 15"/>
<accession>W9VX57</accession>
<dbReference type="SUPFAM" id="SSF143975">
    <property type="entry name" value="IlvD/EDD N-terminal domain-like"/>
    <property type="match status" value="1"/>
</dbReference>
<keyword evidence="9 15" id="KW-0456">Lyase</keyword>
<reference evidence="18 19" key="1">
    <citation type="submission" date="2012-11" db="EMBL/GenBank/DDBJ databases">
        <title>Genome assembly of Thiorhodococcus sp. AK35.</title>
        <authorList>
            <person name="Nupur N."/>
            <person name="Khatri I."/>
            <person name="Subramanian S."/>
            <person name="Pinnaka A."/>
        </authorList>
    </citation>
    <scope>NUCLEOTIDE SEQUENCE [LARGE SCALE GENOMIC DNA]</scope>
    <source>
        <strain evidence="18 19">AK35</strain>
    </source>
</reference>
<dbReference type="GO" id="GO:0051537">
    <property type="term" value="F:2 iron, 2 sulfur cluster binding"/>
    <property type="evidence" value="ECO:0007669"/>
    <property type="project" value="UniProtKB-UniRule"/>
</dbReference>
<dbReference type="Gene3D" id="3.50.30.80">
    <property type="entry name" value="IlvD/EDD C-terminal domain-like"/>
    <property type="match status" value="1"/>
</dbReference>
<dbReference type="InterPro" id="IPR004404">
    <property type="entry name" value="DihydroxyA_deHydtase"/>
</dbReference>
<dbReference type="EMBL" id="AONC01000031">
    <property type="protein sequence ID" value="EXJ15005.1"/>
    <property type="molecule type" value="Genomic_DNA"/>
</dbReference>
<keyword evidence="10 15" id="KW-0100">Branched-chain amino acid biosynthesis</keyword>
<dbReference type="InterPro" id="IPR020558">
    <property type="entry name" value="DiOHA_6PGluconate_deHydtase_CS"/>
</dbReference>
<dbReference type="InterPro" id="IPR056740">
    <property type="entry name" value="ILV_EDD_C"/>
</dbReference>
<comment type="catalytic activity">
    <reaction evidence="11">
        <text>(2R)-2,3-dihydroxy-3-methylbutanoate = 3-methyl-2-oxobutanoate + H2O</text>
        <dbReference type="Rhea" id="RHEA:24809"/>
        <dbReference type="ChEBI" id="CHEBI:11851"/>
        <dbReference type="ChEBI" id="CHEBI:15377"/>
        <dbReference type="ChEBI" id="CHEBI:49072"/>
        <dbReference type="EC" id="4.2.1.9"/>
    </reaction>
    <physiologicalReaction direction="left-to-right" evidence="11">
        <dbReference type="Rhea" id="RHEA:24810"/>
    </physiologicalReaction>
</comment>
<dbReference type="STRING" id="1249627.D779_1969"/>
<dbReference type="SUPFAM" id="SSF52016">
    <property type="entry name" value="LeuD/IlvD-like"/>
    <property type="match status" value="1"/>
</dbReference>
<comment type="pathway">
    <text evidence="13 15">Amino-acid biosynthesis; L-isoleucine biosynthesis; L-isoleucine from 2-oxobutanoate: step 3/4.</text>
</comment>
<comment type="caution">
    <text evidence="18">The sequence shown here is derived from an EMBL/GenBank/DDBJ whole genome shotgun (WGS) entry which is preliminary data.</text>
</comment>
<evidence type="ECO:0000256" key="11">
    <source>
        <dbReference type="ARBA" id="ARBA00029304"/>
    </source>
</evidence>
<comment type="cofactor">
    <cofactor evidence="1 15">
        <name>Mg(2+)</name>
        <dbReference type="ChEBI" id="CHEBI:18420"/>
    </cofactor>
</comment>
<dbReference type="HAMAP" id="MF_00012">
    <property type="entry name" value="IlvD"/>
    <property type="match status" value="1"/>
</dbReference>
<protein>
    <recommendedName>
        <fullName evidence="14 15">Dihydroxy-acid dehydratase</fullName>
        <shortName evidence="15">DAD</shortName>
        <ecNumber evidence="14 15">4.2.1.9</ecNumber>
    </recommendedName>
</protein>
<dbReference type="NCBIfam" id="TIGR00110">
    <property type="entry name" value="ilvD"/>
    <property type="match status" value="1"/>
</dbReference>
<evidence type="ECO:0000256" key="15">
    <source>
        <dbReference type="HAMAP-Rule" id="MF_00012"/>
    </source>
</evidence>
<dbReference type="InterPro" id="IPR037237">
    <property type="entry name" value="IlvD/EDD_N"/>
</dbReference>
<dbReference type="InterPro" id="IPR042096">
    <property type="entry name" value="Dihydro-acid_dehy_C"/>
</dbReference>
<keyword evidence="8 15" id="KW-0411">Iron-sulfur</keyword>
<dbReference type="UniPathway" id="UPA00047">
    <property type="reaction ID" value="UER00057"/>
</dbReference>
<dbReference type="GO" id="GO:0009099">
    <property type="term" value="P:L-valine biosynthetic process"/>
    <property type="evidence" value="ECO:0007669"/>
    <property type="project" value="UniProtKB-UniRule"/>
</dbReference>
<dbReference type="UniPathway" id="UPA00049">
    <property type="reaction ID" value="UER00061"/>
</dbReference>
<feature type="modified residue" description="N6-carboxylysine" evidence="15">
    <location>
        <position position="110"/>
    </location>
</feature>
<keyword evidence="7 15" id="KW-0408">Iron</keyword>
<comment type="caution">
    <text evidence="15">Lacks conserved residue(s) required for the propagation of feature annotation.</text>
</comment>
<evidence type="ECO:0000259" key="17">
    <source>
        <dbReference type="Pfam" id="PF24877"/>
    </source>
</evidence>
<evidence type="ECO:0000256" key="10">
    <source>
        <dbReference type="ARBA" id="ARBA00023304"/>
    </source>
</evidence>
<dbReference type="PATRIC" id="fig|1249627.3.peg.2289"/>
<keyword evidence="4 15" id="KW-0001">2Fe-2S</keyword>
<comment type="function">
    <text evidence="15">Functions in the biosynthesis of branched-chain amino acids. Catalyzes the dehydration of (2R,3R)-2,3-dihydroxy-3-methylpentanoate (2,3-dihydroxy-3-methylvalerate) into 2-oxo-3-methylpentanoate (2-oxo-3-methylvalerate) and of (2R)-2,3-dihydroxy-3-methylbutanoate (2,3-dihydroxyisovalerate) into 2-oxo-3-methylbutanoate (2-oxoisovalerate), the penultimate precursor to L-isoleucine and L-valine, respectively.</text>
</comment>
<comment type="subunit">
    <text evidence="15">Homodimer.</text>
</comment>
<feature type="binding site" evidence="15">
    <location>
        <position position="109"/>
    </location>
    <ligand>
        <name>Mg(2+)</name>
        <dbReference type="ChEBI" id="CHEBI:18420"/>
    </ligand>
</feature>
<dbReference type="PROSITE" id="PS00886">
    <property type="entry name" value="ILVD_EDD_1"/>
    <property type="match status" value="1"/>
</dbReference>